<dbReference type="PROSITE" id="PS51257">
    <property type="entry name" value="PROKAR_LIPOPROTEIN"/>
    <property type="match status" value="1"/>
</dbReference>
<proteinExistence type="predicted"/>
<protein>
    <recommendedName>
        <fullName evidence="3">Lipoprotein</fullName>
    </recommendedName>
</protein>
<dbReference type="Proteomes" id="UP000783390">
    <property type="component" value="Unassembled WGS sequence"/>
</dbReference>
<keyword evidence="2" id="KW-1185">Reference proteome</keyword>
<dbReference type="RefSeq" id="WP_209795641.1">
    <property type="nucleotide sequence ID" value="NZ_JAGGJZ010000001.1"/>
</dbReference>
<evidence type="ECO:0008006" key="3">
    <source>
        <dbReference type="Google" id="ProtNLM"/>
    </source>
</evidence>
<evidence type="ECO:0000313" key="2">
    <source>
        <dbReference type="Proteomes" id="UP000783390"/>
    </source>
</evidence>
<gene>
    <name evidence="1" type="ORF">J2Z53_000504</name>
</gene>
<sequence length="144" mass="16351">MKKFISIFIAIVMLNGIFIGCGKYEPDELGKYNVNYIDKNDREDDGSFPIINIKNIKKENGRLIIQIGSPTIKQLDYAFDNFLFVQLIDVNGSRIEYEKMQLDPVETNIQAELKLIGGDLNKVAYIEIGPYKTKNGGPLIFKVN</sequence>
<accession>A0ABS4EY54</accession>
<comment type="caution">
    <text evidence="1">The sequence shown here is derived from an EMBL/GenBank/DDBJ whole genome shotgun (WGS) entry which is preliminary data.</text>
</comment>
<dbReference type="EMBL" id="JAGGJZ010000001">
    <property type="protein sequence ID" value="MBP1888925.1"/>
    <property type="molecule type" value="Genomic_DNA"/>
</dbReference>
<name>A0ABS4EY54_9CLOT</name>
<reference evidence="1 2" key="1">
    <citation type="submission" date="2021-03" db="EMBL/GenBank/DDBJ databases">
        <title>Genomic Encyclopedia of Type Strains, Phase IV (KMG-IV): sequencing the most valuable type-strain genomes for metagenomic binning, comparative biology and taxonomic classification.</title>
        <authorList>
            <person name="Goeker M."/>
        </authorList>
    </citation>
    <scope>NUCLEOTIDE SEQUENCE [LARGE SCALE GENOMIC DNA]</scope>
    <source>
        <strain evidence="1 2">DSM 3984</strain>
    </source>
</reference>
<organism evidence="1 2">
    <name type="scientific">Clostridium moniliforme</name>
    <dbReference type="NCBI Taxonomy" id="39489"/>
    <lineage>
        <taxon>Bacteria</taxon>
        <taxon>Bacillati</taxon>
        <taxon>Bacillota</taxon>
        <taxon>Clostridia</taxon>
        <taxon>Eubacteriales</taxon>
        <taxon>Clostridiaceae</taxon>
        <taxon>Clostridium</taxon>
    </lineage>
</organism>
<evidence type="ECO:0000313" key="1">
    <source>
        <dbReference type="EMBL" id="MBP1888925.1"/>
    </source>
</evidence>